<dbReference type="OMA" id="CATHHIA"/>
<keyword evidence="4" id="KW-1185">Reference proteome</keyword>
<accession>A0A3Q7EGE7</accession>
<evidence type="ECO:0000313" key="4">
    <source>
        <dbReference type="Proteomes" id="UP000004994"/>
    </source>
</evidence>
<dbReference type="InParanoid" id="A0A3Q7EGE7"/>
<sequence>MLINRRQGFRGKKLLDIACEHCGYKNHLSKDCYRLIGYPADFKSKRKQGLHPSPGGNNNGYRSNNLTQNSAQNSNTQNAGTSFRPYANYAANERQSDFQLTEEEYNHVQNLRINSTLSAARDEGEYKANLAGNVSITSTPASKFSAHTWIIDSGATHHVAFSKDVLADDGSYNQRSSTVQLPTGNKAHITGTGNSIVDITFEEKCFPFKSDKVAETSIPSAPDSYNCNEDHPLTIQAIPADYDPSNVSSPSEVENNIIMPDSEDIFLGDEECTNADISPPIPPIVVTSNNPIARPNRSVKPPIWHKDYLMSTTSKQAHNTCLYPISDYVDYSNLNGSYKVFLTSLSNVDEPHTFKEASTNDLLLTGNSHQLIQELKDSLHSRFKMKNLGDLKYFLGIEILRSKTGILLNQRKYALELISDTGLSGAKPANTPLEANIKLTTVEHDELLGVTDDSVLKDVTSYQRLVGRLLYLTITRPDISFAVQVLSQFMQQPKVSHWEEALRLVRYIKRSPGQGILLSSKRCLQLEAFCDADWVACSKTRRSVTGYMVKLGDSLIS</sequence>
<dbReference type="PANTHER" id="PTHR11439">
    <property type="entry name" value="GAG-POL-RELATED RETROTRANSPOSON"/>
    <property type="match status" value="1"/>
</dbReference>
<name>A0A3Q7EGE7_SOLLC</name>
<dbReference type="Gramene" id="Solyc01g067402.1.1">
    <property type="protein sequence ID" value="Solyc01g067402.1.1"/>
    <property type="gene ID" value="Solyc01g067402.1"/>
</dbReference>
<feature type="domain" description="Reverse transcriptase Ty1/copia-type" evidence="2">
    <location>
        <begin position="360"/>
        <end position="434"/>
    </location>
</feature>
<organism evidence="3">
    <name type="scientific">Solanum lycopersicum</name>
    <name type="common">Tomato</name>
    <name type="synonym">Lycopersicon esculentum</name>
    <dbReference type="NCBI Taxonomy" id="4081"/>
    <lineage>
        <taxon>Eukaryota</taxon>
        <taxon>Viridiplantae</taxon>
        <taxon>Streptophyta</taxon>
        <taxon>Embryophyta</taxon>
        <taxon>Tracheophyta</taxon>
        <taxon>Spermatophyta</taxon>
        <taxon>Magnoliopsida</taxon>
        <taxon>eudicotyledons</taxon>
        <taxon>Gunneridae</taxon>
        <taxon>Pentapetalae</taxon>
        <taxon>asterids</taxon>
        <taxon>lamiids</taxon>
        <taxon>Solanales</taxon>
        <taxon>Solanaceae</taxon>
        <taxon>Solanoideae</taxon>
        <taxon>Solaneae</taxon>
        <taxon>Solanum</taxon>
        <taxon>Solanum subgen. Lycopersicon</taxon>
    </lineage>
</organism>
<evidence type="ECO:0000259" key="2">
    <source>
        <dbReference type="Pfam" id="PF07727"/>
    </source>
</evidence>
<reference evidence="3" key="2">
    <citation type="submission" date="2019-01" db="UniProtKB">
        <authorList>
            <consortium name="EnsemblPlants"/>
        </authorList>
    </citation>
    <scope>IDENTIFICATION</scope>
    <source>
        <strain evidence="3">cv. Heinz 1706</strain>
    </source>
</reference>
<dbReference type="STRING" id="4081.A0A3Q7EGE7"/>
<dbReference type="Pfam" id="PF07727">
    <property type="entry name" value="RVT_2"/>
    <property type="match status" value="1"/>
</dbReference>
<protein>
    <recommendedName>
        <fullName evidence="2">Reverse transcriptase Ty1/copia-type domain-containing protein</fullName>
    </recommendedName>
</protein>
<dbReference type="PANTHER" id="PTHR11439:SF472">
    <property type="entry name" value="REVERSE TRANSCRIPTASE TY1_COPIA-TYPE DOMAIN-CONTAINING PROTEIN"/>
    <property type="match status" value="1"/>
</dbReference>
<dbReference type="InterPro" id="IPR013103">
    <property type="entry name" value="RVT_2"/>
</dbReference>
<dbReference type="SUPFAM" id="SSF56672">
    <property type="entry name" value="DNA/RNA polymerases"/>
    <property type="match status" value="1"/>
</dbReference>
<feature type="region of interest" description="Disordered" evidence="1">
    <location>
        <begin position="45"/>
        <end position="82"/>
    </location>
</feature>
<dbReference type="InterPro" id="IPR043502">
    <property type="entry name" value="DNA/RNA_pol_sf"/>
</dbReference>
<feature type="compositionally biased region" description="Low complexity" evidence="1">
    <location>
        <begin position="63"/>
        <end position="79"/>
    </location>
</feature>
<proteinExistence type="predicted"/>
<dbReference type="AlphaFoldDB" id="A0A3Q7EGE7"/>
<dbReference type="EnsemblPlants" id="Solyc01g067402.1.1">
    <property type="protein sequence ID" value="Solyc01g067402.1.1"/>
    <property type="gene ID" value="Solyc01g067402.1"/>
</dbReference>
<reference evidence="3" key="1">
    <citation type="journal article" date="2012" name="Nature">
        <title>The tomato genome sequence provides insights into fleshy fruit evolution.</title>
        <authorList>
            <consortium name="Tomato Genome Consortium"/>
        </authorList>
    </citation>
    <scope>NUCLEOTIDE SEQUENCE [LARGE SCALE GENOMIC DNA]</scope>
    <source>
        <strain evidence="3">cv. Heinz 1706</strain>
    </source>
</reference>
<dbReference type="Proteomes" id="UP000004994">
    <property type="component" value="Chromosome 1"/>
</dbReference>
<evidence type="ECO:0000256" key="1">
    <source>
        <dbReference type="SAM" id="MobiDB-lite"/>
    </source>
</evidence>
<evidence type="ECO:0000313" key="3">
    <source>
        <dbReference type="EnsemblPlants" id="Solyc01g067402.1.1"/>
    </source>
</evidence>